<evidence type="ECO:0000313" key="2">
    <source>
        <dbReference type="EMBL" id="MET3614264.1"/>
    </source>
</evidence>
<dbReference type="Proteomes" id="UP001549047">
    <property type="component" value="Unassembled WGS sequence"/>
</dbReference>
<reference evidence="2 3" key="1">
    <citation type="submission" date="2024-06" db="EMBL/GenBank/DDBJ databases">
        <title>Genomic Encyclopedia of Type Strains, Phase IV (KMG-IV): sequencing the most valuable type-strain genomes for metagenomic binning, comparative biology and taxonomic classification.</title>
        <authorList>
            <person name="Goeker M."/>
        </authorList>
    </citation>
    <scope>NUCLEOTIDE SEQUENCE [LARGE SCALE GENOMIC DNA]</scope>
    <source>
        <strain evidence="2 3">DSM 29780</strain>
    </source>
</reference>
<dbReference type="InterPro" id="IPR000182">
    <property type="entry name" value="GNAT_dom"/>
</dbReference>
<dbReference type="InterPro" id="IPR016181">
    <property type="entry name" value="Acyl_CoA_acyltransferase"/>
</dbReference>
<dbReference type="SUPFAM" id="SSF55729">
    <property type="entry name" value="Acyl-CoA N-acyltransferases (Nat)"/>
    <property type="match status" value="1"/>
</dbReference>
<dbReference type="Pfam" id="PF13508">
    <property type="entry name" value="Acetyltransf_7"/>
    <property type="match status" value="1"/>
</dbReference>
<dbReference type="PANTHER" id="PTHR47237:SF2">
    <property type="entry name" value="BLL4206 PROTEIN"/>
    <property type="match status" value="1"/>
</dbReference>
<evidence type="ECO:0000259" key="1">
    <source>
        <dbReference type="PROSITE" id="PS51186"/>
    </source>
</evidence>
<dbReference type="PANTHER" id="PTHR47237">
    <property type="entry name" value="SLL0310 PROTEIN"/>
    <property type="match status" value="1"/>
</dbReference>
<dbReference type="CDD" id="cd04301">
    <property type="entry name" value="NAT_SF"/>
    <property type="match status" value="1"/>
</dbReference>
<dbReference type="Gene3D" id="3.40.630.30">
    <property type="match status" value="1"/>
</dbReference>
<dbReference type="Pfam" id="PF18014">
    <property type="entry name" value="Acetyltransf_18"/>
    <property type="match status" value="1"/>
</dbReference>
<keyword evidence="3" id="KW-1185">Reference proteome</keyword>
<gene>
    <name evidence="2" type="ORF">ABID16_002601</name>
</gene>
<protein>
    <submittedName>
        <fullName evidence="2">GNAT superfamily N-acetyltransferase</fullName>
    </submittedName>
</protein>
<dbReference type="Gene3D" id="3.40.630.90">
    <property type="match status" value="1"/>
</dbReference>
<dbReference type="PROSITE" id="PS51186">
    <property type="entry name" value="GNAT"/>
    <property type="match status" value="1"/>
</dbReference>
<organism evidence="2 3">
    <name type="scientific">Rhizobium aquaticum</name>
    <dbReference type="NCBI Taxonomy" id="1549636"/>
    <lineage>
        <taxon>Bacteria</taxon>
        <taxon>Pseudomonadati</taxon>
        <taxon>Pseudomonadota</taxon>
        <taxon>Alphaproteobacteria</taxon>
        <taxon>Hyphomicrobiales</taxon>
        <taxon>Rhizobiaceae</taxon>
        <taxon>Rhizobium/Agrobacterium group</taxon>
        <taxon>Rhizobium</taxon>
    </lineage>
</organism>
<dbReference type="InterPro" id="IPR052729">
    <property type="entry name" value="Acyl/Acetyltrans_Enzymes"/>
</dbReference>
<name>A0ABV2J0J2_9HYPH</name>
<sequence length="280" mass="30193">MPMQNQIDIVAFEPEHIDGAVELSRAESWPHRREDWAMVQQLSAGVAVVDGDGRVTGTTFMTPFGDDYATINMVIVDKSMRGLGVGRKLMERAFELAGKRPLRLIATKEGLPLYEKLGFVATGTIRQHQGAVRAVERPEGVEDMRSGDVEAVKALDRKAYHADRSALLDALLQRGQIAVVRKGDAIDAWAAIRPFGRGEVIGPVIAPDAKTACALVAYLASSREGSFLRVDTGSETGIAPWLSELGLAHVGGGVTMRRPLTENAGEPKHKVFALVSQALG</sequence>
<accession>A0ABV2J0J2</accession>
<comment type="caution">
    <text evidence="2">The sequence shown here is derived from an EMBL/GenBank/DDBJ whole genome shotgun (WGS) entry which is preliminary data.</text>
</comment>
<feature type="domain" description="N-acetyltransferase" evidence="1">
    <location>
        <begin position="7"/>
        <end position="139"/>
    </location>
</feature>
<proteinExistence type="predicted"/>
<dbReference type="InterPro" id="IPR041496">
    <property type="entry name" value="YitH/HolE_GNAT"/>
</dbReference>
<evidence type="ECO:0000313" key="3">
    <source>
        <dbReference type="Proteomes" id="UP001549047"/>
    </source>
</evidence>
<dbReference type="EMBL" id="JBEPMB010000003">
    <property type="protein sequence ID" value="MET3614264.1"/>
    <property type="molecule type" value="Genomic_DNA"/>
</dbReference>